<sequence>MGAAPYMFEPLVPPRACVEGTEARTAAQEGHACAQGASESTAAVKASLSRTGVLTVVNAVDVKWATRVQDVFTVAKLLALVLIIITGFVQLGRGKYEHFLSPFENTNADVGSIALAFYQGLFAYNGWNYLNYVIEELQDPYKLFFAGSREGHMPEVLSYVQVHRMTPAPAVIFMGMTSLIYLCSTDMYALINYVAFVNWLAVGLAVGALLYFRYTRPDMKRPIKVGLVWPIIYCAFSVFLVIVPLYASPFETGMGCLIIATGIPIYFIFVKWQKKPVAFLRFMNKVNRGIQEALLVVPEENKTQ</sequence>
<accession>R7V063</accession>
<organism evidence="6">
    <name type="scientific">Capitella teleta</name>
    <name type="common">Polychaete worm</name>
    <dbReference type="NCBI Taxonomy" id="283909"/>
    <lineage>
        <taxon>Eukaryota</taxon>
        <taxon>Metazoa</taxon>
        <taxon>Spiralia</taxon>
        <taxon>Lophotrochozoa</taxon>
        <taxon>Annelida</taxon>
        <taxon>Polychaeta</taxon>
        <taxon>Sedentaria</taxon>
        <taxon>Scolecida</taxon>
        <taxon>Capitellidae</taxon>
        <taxon>Capitella</taxon>
    </lineage>
</organism>
<evidence type="ECO:0000313" key="7">
    <source>
        <dbReference type="EnsemblMetazoa" id="CapteP185200"/>
    </source>
</evidence>
<reference evidence="8" key="1">
    <citation type="submission" date="2012-12" db="EMBL/GenBank/DDBJ databases">
        <authorList>
            <person name="Hellsten U."/>
            <person name="Grimwood J."/>
            <person name="Chapman J.A."/>
            <person name="Shapiro H."/>
            <person name="Aerts A."/>
            <person name="Otillar R.P."/>
            <person name="Terry A.Y."/>
            <person name="Boore J.L."/>
            <person name="Simakov O."/>
            <person name="Marletaz F."/>
            <person name="Cho S.-J."/>
            <person name="Edsinger-Gonzales E."/>
            <person name="Havlak P."/>
            <person name="Kuo D.-H."/>
            <person name="Larsson T."/>
            <person name="Lv J."/>
            <person name="Arendt D."/>
            <person name="Savage R."/>
            <person name="Osoegawa K."/>
            <person name="de Jong P."/>
            <person name="Lindberg D.R."/>
            <person name="Seaver E.C."/>
            <person name="Weisblat D.A."/>
            <person name="Putnam N.H."/>
            <person name="Grigoriev I.V."/>
            <person name="Rokhsar D.S."/>
        </authorList>
    </citation>
    <scope>NUCLEOTIDE SEQUENCE</scope>
    <source>
        <strain evidence="8">I ESC-2004</strain>
    </source>
</reference>
<reference evidence="7" key="3">
    <citation type="submission" date="2015-06" db="UniProtKB">
        <authorList>
            <consortium name="EnsemblMetazoa"/>
        </authorList>
    </citation>
    <scope>IDENTIFICATION</scope>
</reference>
<gene>
    <name evidence="6" type="ORF">CAPTEDRAFT_185200</name>
</gene>
<dbReference type="InterPro" id="IPR050598">
    <property type="entry name" value="AminoAcid_Transporter"/>
</dbReference>
<evidence type="ECO:0000256" key="5">
    <source>
        <dbReference type="SAM" id="Phobius"/>
    </source>
</evidence>
<dbReference type="Pfam" id="PF13520">
    <property type="entry name" value="AA_permease_2"/>
    <property type="match status" value="1"/>
</dbReference>
<dbReference type="InterPro" id="IPR002293">
    <property type="entry name" value="AA/rel_permease1"/>
</dbReference>
<keyword evidence="2 5" id="KW-0812">Transmembrane</keyword>
<protein>
    <recommendedName>
        <fullName evidence="9">Amino acid permease/ SLC12A domain-containing protein</fullName>
    </recommendedName>
</protein>
<dbReference type="GO" id="GO:0016020">
    <property type="term" value="C:membrane"/>
    <property type="evidence" value="ECO:0007669"/>
    <property type="project" value="UniProtKB-SubCell"/>
</dbReference>
<dbReference type="PANTHER" id="PTHR11785:SF531">
    <property type="entry name" value="LARGE NEUTRAL AMINO ACIDS TRANSPORTER SMALL SUBUNIT 1"/>
    <property type="match status" value="1"/>
</dbReference>
<dbReference type="Gene3D" id="1.20.1740.10">
    <property type="entry name" value="Amino acid/polyamine transporter I"/>
    <property type="match status" value="2"/>
</dbReference>
<feature type="transmembrane region" description="Helical" evidence="5">
    <location>
        <begin position="252"/>
        <end position="272"/>
    </location>
</feature>
<name>R7V063_CAPTE</name>
<dbReference type="EMBL" id="AMQN01021100">
    <property type="status" value="NOT_ANNOTATED_CDS"/>
    <property type="molecule type" value="Genomic_DNA"/>
</dbReference>
<dbReference type="PANTHER" id="PTHR11785">
    <property type="entry name" value="AMINO ACID TRANSPORTER"/>
    <property type="match status" value="1"/>
</dbReference>
<proteinExistence type="predicted"/>
<dbReference type="AlphaFoldDB" id="R7V063"/>
<dbReference type="OMA" id="TENIAHP"/>
<feature type="transmembrane region" description="Helical" evidence="5">
    <location>
        <begin position="226"/>
        <end position="246"/>
    </location>
</feature>
<dbReference type="HOGENOM" id="CLU_007946_3_5_1"/>
<feature type="transmembrane region" description="Helical" evidence="5">
    <location>
        <begin position="196"/>
        <end position="214"/>
    </location>
</feature>
<keyword evidence="3 5" id="KW-1133">Transmembrane helix</keyword>
<dbReference type="EMBL" id="KB298125">
    <property type="protein sequence ID" value="ELU09582.1"/>
    <property type="molecule type" value="Genomic_DNA"/>
</dbReference>
<feature type="transmembrane region" description="Helical" evidence="5">
    <location>
        <begin position="71"/>
        <end position="91"/>
    </location>
</feature>
<dbReference type="Proteomes" id="UP000014760">
    <property type="component" value="Unassembled WGS sequence"/>
</dbReference>
<dbReference type="EMBL" id="AMQN01021101">
    <property type="status" value="NOT_ANNOTATED_CDS"/>
    <property type="molecule type" value="Genomic_DNA"/>
</dbReference>
<evidence type="ECO:0000256" key="1">
    <source>
        <dbReference type="ARBA" id="ARBA00004141"/>
    </source>
</evidence>
<keyword evidence="4 5" id="KW-0472">Membrane</keyword>
<dbReference type="GO" id="GO:0015179">
    <property type="term" value="F:L-amino acid transmembrane transporter activity"/>
    <property type="evidence" value="ECO:0007669"/>
    <property type="project" value="TreeGrafter"/>
</dbReference>
<evidence type="ECO:0000256" key="2">
    <source>
        <dbReference type="ARBA" id="ARBA00022692"/>
    </source>
</evidence>
<dbReference type="OrthoDB" id="3257095at2759"/>
<reference evidence="6 8" key="2">
    <citation type="journal article" date="2013" name="Nature">
        <title>Insights into bilaterian evolution from three spiralian genomes.</title>
        <authorList>
            <person name="Simakov O."/>
            <person name="Marletaz F."/>
            <person name="Cho S.J."/>
            <person name="Edsinger-Gonzales E."/>
            <person name="Havlak P."/>
            <person name="Hellsten U."/>
            <person name="Kuo D.H."/>
            <person name="Larsson T."/>
            <person name="Lv J."/>
            <person name="Arendt D."/>
            <person name="Savage R."/>
            <person name="Osoegawa K."/>
            <person name="de Jong P."/>
            <person name="Grimwood J."/>
            <person name="Chapman J.A."/>
            <person name="Shapiro H."/>
            <person name="Aerts A."/>
            <person name="Otillar R.P."/>
            <person name="Terry A.Y."/>
            <person name="Boore J.L."/>
            <person name="Grigoriev I.V."/>
            <person name="Lindberg D.R."/>
            <person name="Seaver E.C."/>
            <person name="Weisblat D.A."/>
            <person name="Putnam N.H."/>
            <person name="Rokhsar D.S."/>
        </authorList>
    </citation>
    <scope>NUCLEOTIDE SEQUENCE</scope>
    <source>
        <strain evidence="6 8">I ESC-2004</strain>
    </source>
</reference>
<evidence type="ECO:0000313" key="8">
    <source>
        <dbReference type="Proteomes" id="UP000014760"/>
    </source>
</evidence>
<comment type="subcellular location">
    <subcellularLocation>
        <location evidence="1">Membrane</location>
        <topology evidence="1">Multi-pass membrane protein</topology>
    </subcellularLocation>
</comment>
<keyword evidence="8" id="KW-1185">Reference proteome</keyword>
<feature type="transmembrane region" description="Helical" evidence="5">
    <location>
        <begin position="170"/>
        <end position="190"/>
    </location>
</feature>
<evidence type="ECO:0008006" key="9">
    <source>
        <dbReference type="Google" id="ProtNLM"/>
    </source>
</evidence>
<evidence type="ECO:0000256" key="4">
    <source>
        <dbReference type="ARBA" id="ARBA00023136"/>
    </source>
</evidence>
<dbReference type="EnsemblMetazoa" id="CapteT185200">
    <property type="protein sequence ID" value="CapteP185200"/>
    <property type="gene ID" value="CapteG185200"/>
</dbReference>
<evidence type="ECO:0000256" key="3">
    <source>
        <dbReference type="ARBA" id="ARBA00022989"/>
    </source>
</evidence>
<evidence type="ECO:0000313" key="6">
    <source>
        <dbReference type="EMBL" id="ELU09582.1"/>
    </source>
</evidence>
<dbReference type="STRING" id="283909.R7V063"/>